<dbReference type="Proteomes" id="UP001229651">
    <property type="component" value="Unassembled WGS sequence"/>
</dbReference>
<keyword evidence="1" id="KW-0732">Signal</keyword>
<dbReference type="RefSeq" id="WP_306992635.1">
    <property type="nucleotide sequence ID" value="NZ_JAUSUT010000001.1"/>
</dbReference>
<evidence type="ECO:0000256" key="1">
    <source>
        <dbReference type="SAM" id="SignalP"/>
    </source>
</evidence>
<feature type="signal peptide" evidence="1">
    <location>
        <begin position="1"/>
        <end position="29"/>
    </location>
</feature>
<reference evidence="2 3" key="1">
    <citation type="submission" date="2023-07" db="EMBL/GenBank/DDBJ databases">
        <title>Sequencing the genomes of 1000 actinobacteria strains.</title>
        <authorList>
            <person name="Klenk H.-P."/>
        </authorList>
    </citation>
    <scope>NUCLEOTIDE SEQUENCE [LARGE SCALE GENOMIC DNA]</scope>
    <source>
        <strain evidence="2 3">DSM 45805</strain>
    </source>
</reference>
<gene>
    <name evidence="2" type="ORF">FB470_003342</name>
</gene>
<organism evidence="2 3">
    <name type="scientific">Amycolatopsis thermophila</name>
    <dbReference type="NCBI Taxonomy" id="206084"/>
    <lineage>
        <taxon>Bacteria</taxon>
        <taxon>Bacillati</taxon>
        <taxon>Actinomycetota</taxon>
        <taxon>Actinomycetes</taxon>
        <taxon>Pseudonocardiales</taxon>
        <taxon>Pseudonocardiaceae</taxon>
        <taxon>Amycolatopsis</taxon>
    </lineage>
</organism>
<evidence type="ECO:0000313" key="3">
    <source>
        <dbReference type="Proteomes" id="UP001229651"/>
    </source>
</evidence>
<protein>
    <recommendedName>
        <fullName evidence="4">Secreted protein</fullName>
    </recommendedName>
</protein>
<name>A0ABU0EVR7_9PSEU</name>
<dbReference type="EMBL" id="JAUSUT010000001">
    <property type="protein sequence ID" value="MDQ0379348.1"/>
    <property type="molecule type" value="Genomic_DNA"/>
</dbReference>
<evidence type="ECO:0000313" key="2">
    <source>
        <dbReference type="EMBL" id="MDQ0379348.1"/>
    </source>
</evidence>
<proteinExistence type="predicted"/>
<comment type="caution">
    <text evidence="2">The sequence shown here is derived from an EMBL/GenBank/DDBJ whole genome shotgun (WGS) entry which is preliminary data.</text>
</comment>
<accession>A0ABU0EVR7</accession>
<sequence>MKWRVLTIAALTSLSAVLLPPATAPAAWAVTKCRQVHASFPGAEIGGTLCEGRNFSVKGWVKDTAADEHEAVFRIQYVTPDDFIPSHEQTYTQDVATTKGKPSGYVKEFDAQFQVSAHDLVAQPCVFNGNDGRTCAEKWY</sequence>
<feature type="chain" id="PRO_5047414341" description="Secreted protein" evidence="1">
    <location>
        <begin position="30"/>
        <end position="140"/>
    </location>
</feature>
<evidence type="ECO:0008006" key="4">
    <source>
        <dbReference type="Google" id="ProtNLM"/>
    </source>
</evidence>
<keyword evidence="3" id="KW-1185">Reference proteome</keyword>